<keyword evidence="5" id="KW-1185">Reference proteome</keyword>
<dbReference type="EMBL" id="CP106878">
    <property type="protein sequence ID" value="WAA10805.1"/>
    <property type="molecule type" value="Genomic_DNA"/>
</dbReference>
<name>A0A9E8LWV3_9BACI</name>
<reference evidence="4" key="1">
    <citation type="submission" date="2022-09" db="EMBL/GenBank/DDBJ databases">
        <title>Complete Genomes of Fervidibacillus albus and Fervidibacillus halotolerans isolated from tidal flat sediments.</title>
        <authorList>
            <person name="Kwon K.K."/>
            <person name="Yang S.-H."/>
            <person name="Park M.J."/>
            <person name="Oh H.-M."/>
        </authorList>
    </citation>
    <scope>NUCLEOTIDE SEQUENCE</scope>
    <source>
        <strain evidence="4">MEBiC13591</strain>
    </source>
</reference>
<protein>
    <submittedName>
        <fullName evidence="4">Glutaredoxin family protein</fullName>
    </submittedName>
</protein>
<dbReference type="PANTHER" id="PTHR34386">
    <property type="entry name" value="GLUTAREDOXIN"/>
    <property type="match status" value="1"/>
</dbReference>
<dbReference type="InterPro" id="IPR051548">
    <property type="entry name" value="Grx-like_ET"/>
</dbReference>
<dbReference type="Pfam" id="PF00462">
    <property type="entry name" value="Glutaredoxin"/>
    <property type="match status" value="1"/>
</dbReference>
<evidence type="ECO:0000313" key="5">
    <source>
        <dbReference type="Proteomes" id="UP001164718"/>
    </source>
</evidence>
<dbReference type="PANTHER" id="PTHR34386:SF1">
    <property type="entry name" value="GLUTAREDOXIN-LIKE PROTEIN NRDH"/>
    <property type="match status" value="1"/>
</dbReference>
<dbReference type="InterPro" id="IPR036249">
    <property type="entry name" value="Thioredoxin-like_sf"/>
</dbReference>
<dbReference type="InterPro" id="IPR002109">
    <property type="entry name" value="Glutaredoxin"/>
</dbReference>
<evidence type="ECO:0000259" key="3">
    <source>
        <dbReference type="Pfam" id="PF00462"/>
    </source>
</evidence>
<sequence length="77" mass="8524">MNDIKVYTTSTCPYCVMVKNFLEAQGLPFTEINVQKDPVAAQRLYQTTGQLGVPQINVNGHWVLGFDPEGIMAHVNA</sequence>
<dbReference type="InterPro" id="IPR011767">
    <property type="entry name" value="GLR_AS"/>
</dbReference>
<dbReference type="CDD" id="cd02976">
    <property type="entry name" value="NrdH"/>
    <property type="match status" value="1"/>
</dbReference>
<dbReference type="PROSITE" id="PS00195">
    <property type="entry name" value="GLUTAREDOXIN_1"/>
    <property type="match status" value="1"/>
</dbReference>
<dbReference type="PROSITE" id="PS51354">
    <property type="entry name" value="GLUTAREDOXIN_2"/>
    <property type="match status" value="1"/>
</dbReference>
<dbReference type="Proteomes" id="UP001164718">
    <property type="component" value="Chromosome"/>
</dbReference>
<evidence type="ECO:0000313" key="4">
    <source>
        <dbReference type="EMBL" id="WAA10805.1"/>
    </source>
</evidence>
<evidence type="ECO:0000256" key="1">
    <source>
        <dbReference type="ARBA" id="ARBA00023157"/>
    </source>
</evidence>
<keyword evidence="1" id="KW-1015">Disulfide bond</keyword>
<dbReference type="AlphaFoldDB" id="A0A9E8LWV3"/>
<dbReference type="RefSeq" id="WP_275418607.1">
    <property type="nucleotide sequence ID" value="NZ_CP106878.1"/>
</dbReference>
<dbReference type="GO" id="GO:0045454">
    <property type="term" value="P:cell redox homeostasis"/>
    <property type="evidence" value="ECO:0007669"/>
    <property type="project" value="TreeGrafter"/>
</dbReference>
<dbReference type="SUPFAM" id="SSF52833">
    <property type="entry name" value="Thioredoxin-like"/>
    <property type="match status" value="1"/>
</dbReference>
<dbReference type="PRINTS" id="PR00160">
    <property type="entry name" value="GLUTAREDOXIN"/>
</dbReference>
<keyword evidence="2" id="KW-0676">Redox-active center</keyword>
<feature type="domain" description="Glutaredoxin" evidence="3">
    <location>
        <begin position="4"/>
        <end position="62"/>
    </location>
</feature>
<accession>A0A9E8LWV3</accession>
<evidence type="ECO:0000256" key="2">
    <source>
        <dbReference type="ARBA" id="ARBA00023284"/>
    </source>
</evidence>
<dbReference type="InterPro" id="IPR014025">
    <property type="entry name" value="Glutaredoxin_subgr"/>
</dbReference>
<proteinExistence type="predicted"/>
<dbReference type="KEGG" id="faf:OE104_05695"/>
<organism evidence="4 5">
    <name type="scientific">Fervidibacillus albus</name>
    <dbReference type="NCBI Taxonomy" id="2980026"/>
    <lineage>
        <taxon>Bacteria</taxon>
        <taxon>Bacillati</taxon>
        <taxon>Bacillota</taxon>
        <taxon>Bacilli</taxon>
        <taxon>Bacillales</taxon>
        <taxon>Bacillaceae</taxon>
        <taxon>Fervidibacillus</taxon>
    </lineage>
</organism>
<dbReference type="GO" id="GO:0009055">
    <property type="term" value="F:electron transfer activity"/>
    <property type="evidence" value="ECO:0007669"/>
    <property type="project" value="TreeGrafter"/>
</dbReference>
<dbReference type="Gene3D" id="3.40.30.10">
    <property type="entry name" value="Glutaredoxin"/>
    <property type="match status" value="1"/>
</dbReference>
<gene>
    <name evidence="4" type="ORF">OE104_05695</name>
</gene>